<accession>A0A336LRV7</accession>
<dbReference type="Pfam" id="PF13862">
    <property type="entry name" value="BCCIP"/>
    <property type="match status" value="1"/>
</dbReference>
<dbReference type="EMBL" id="UFQT01000139">
    <property type="protein sequence ID" value="SSX20724.1"/>
    <property type="molecule type" value="Genomic_DNA"/>
</dbReference>
<comment type="similarity">
    <text evidence="1">Belongs to the BCP1 family.</text>
</comment>
<feature type="compositionally biased region" description="Polar residues" evidence="2">
    <location>
        <begin position="1"/>
        <end position="15"/>
    </location>
</feature>
<dbReference type="PANTHER" id="PTHR13261:SF0">
    <property type="entry name" value="BRCA2 AND CDKN1A-INTERACTING PROTEIN"/>
    <property type="match status" value="1"/>
</dbReference>
<dbReference type="PANTHER" id="PTHR13261">
    <property type="entry name" value="BRCA2 AND CDKN1A INTERACTING PROTEIN"/>
    <property type="match status" value="1"/>
</dbReference>
<evidence type="ECO:0000256" key="2">
    <source>
        <dbReference type="SAM" id="MobiDB-lite"/>
    </source>
</evidence>
<proteinExistence type="inferred from homology"/>
<name>A0A336LRV7_CULSO</name>
<dbReference type="AlphaFoldDB" id="A0A336LRV7"/>
<evidence type="ECO:0000256" key="1">
    <source>
        <dbReference type="ARBA" id="ARBA00006781"/>
    </source>
</evidence>
<dbReference type="VEuPathDB" id="VectorBase:CSON002375"/>
<gene>
    <name evidence="3" type="primary">CSON002375</name>
</gene>
<dbReference type="InterPro" id="IPR025602">
    <property type="entry name" value="BCP1_family"/>
</dbReference>
<sequence>MSSKKQKVDQTNPQIPQHECFDDNDDDAYMSDEDSNIVFGITTVINLDSTNDIQVTQQIKNFLLVKAENNANHDVLLSFKNALQNESVGLLINERYVNIPPQITLPLFQSLKSEITVAISKKKPFDFKSIILISKFYRKEDSNGKVIEEILTNSEEEVFAPFTIASFDYCVKTEADTGLDGNWEEGDSVLIPYRKVSLINSSKLTNIIDSIKELLE</sequence>
<protein>
    <submittedName>
        <fullName evidence="3">CSON002375 protein</fullName>
    </submittedName>
</protein>
<reference evidence="3" key="1">
    <citation type="submission" date="2018-07" db="EMBL/GenBank/DDBJ databases">
        <authorList>
            <person name="Quirk P.G."/>
            <person name="Krulwich T.A."/>
        </authorList>
    </citation>
    <scope>NUCLEOTIDE SEQUENCE</scope>
</reference>
<dbReference type="GO" id="GO:0005634">
    <property type="term" value="C:nucleus"/>
    <property type="evidence" value="ECO:0007669"/>
    <property type="project" value="TreeGrafter"/>
</dbReference>
<evidence type="ECO:0000313" key="3">
    <source>
        <dbReference type="EMBL" id="SSX20724.1"/>
    </source>
</evidence>
<organism evidence="3">
    <name type="scientific">Culicoides sonorensis</name>
    <name type="common">Biting midge</name>
    <dbReference type="NCBI Taxonomy" id="179676"/>
    <lineage>
        <taxon>Eukaryota</taxon>
        <taxon>Metazoa</taxon>
        <taxon>Ecdysozoa</taxon>
        <taxon>Arthropoda</taxon>
        <taxon>Hexapoda</taxon>
        <taxon>Insecta</taxon>
        <taxon>Pterygota</taxon>
        <taxon>Neoptera</taxon>
        <taxon>Endopterygota</taxon>
        <taxon>Diptera</taxon>
        <taxon>Nematocera</taxon>
        <taxon>Chironomoidea</taxon>
        <taxon>Ceratopogonidae</taxon>
        <taxon>Ceratopogoninae</taxon>
        <taxon>Culicoides</taxon>
        <taxon>Monoculicoides</taxon>
    </lineage>
</organism>
<dbReference type="OMA" id="DEVEDEX"/>
<feature type="region of interest" description="Disordered" evidence="2">
    <location>
        <begin position="1"/>
        <end position="20"/>
    </location>
</feature>